<dbReference type="InterPro" id="IPR025736">
    <property type="entry name" value="PucR_C-HTH_dom"/>
</dbReference>
<dbReference type="EMBL" id="SNUX01000003">
    <property type="protein sequence ID" value="TES47954.1"/>
    <property type="molecule type" value="Genomic_DNA"/>
</dbReference>
<dbReference type="InterPro" id="IPR009057">
    <property type="entry name" value="Homeodomain-like_sf"/>
</dbReference>
<dbReference type="RefSeq" id="WP_134259307.1">
    <property type="nucleotide sequence ID" value="NZ_LDIM01000014.1"/>
</dbReference>
<dbReference type="Gene3D" id="1.10.10.2840">
    <property type="entry name" value="PucR C-terminal helix-turn-helix domain"/>
    <property type="match status" value="1"/>
</dbReference>
<proteinExistence type="predicted"/>
<accession>A0A4Y7WI89</accession>
<dbReference type="Pfam" id="PF13556">
    <property type="entry name" value="HTH_30"/>
    <property type="match status" value="1"/>
</dbReference>
<gene>
    <name evidence="2" type="ORF">E2L03_12520</name>
</gene>
<evidence type="ECO:0000313" key="3">
    <source>
        <dbReference type="Proteomes" id="UP000298210"/>
    </source>
</evidence>
<dbReference type="AlphaFoldDB" id="A0A4Y7WI89"/>
<dbReference type="InterPro" id="IPR051448">
    <property type="entry name" value="CdaR-like_regulators"/>
</dbReference>
<reference evidence="2 3" key="1">
    <citation type="submission" date="2019-03" db="EMBL/GenBank/DDBJ databases">
        <authorList>
            <person name="Liu G."/>
        </authorList>
    </citation>
    <scope>NUCLEOTIDE SEQUENCE [LARGE SCALE GENOMIC DNA]</scope>
    <source>
        <strain evidence="2 3">DSM 19099</strain>
    </source>
</reference>
<sequence>MNDIINQTFSHAFWQPTDHVIDRIAFQNKQHIFYFHRLKITERERTLLSLLLTELDDTPRPATMEEQEWSNYLYAVGKEPQHAESFIALHFFIERPIDDPDSFREALLSFFPISTLMIWESHTNGLLLFPANYREYDLDALTELIESDFYTVLYTFLGTPIQLTPSKSRLLFEKKLFLKQMDTKRSTHIFSAAESSLAELKQQLHNDEFEQLRSHFLSDELLRDEELLHTIHVFFQNNLNTSQTAKALHLHRNSLQYRLDKFNAQTGLDLRVFSHAALTYLFIHQPI</sequence>
<evidence type="ECO:0000313" key="2">
    <source>
        <dbReference type="EMBL" id="TES47954.1"/>
    </source>
</evidence>
<comment type="caution">
    <text evidence="2">The sequence shown here is derived from an EMBL/GenBank/DDBJ whole genome shotgun (WGS) entry which is preliminary data.</text>
</comment>
<organism evidence="2 3">
    <name type="scientific">Shouchella lehensis</name>
    <dbReference type="NCBI Taxonomy" id="300825"/>
    <lineage>
        <taxon>Bacteria</taxon>
        <taxon>Bacillati</taxon>
        <taxon>Bacillota</taxon>
        <taxon>Bacilli</taxon>
        <taxon>Bacillales</taxon>
        <taxon>Bacillaceae</taxon>
        <taxon>Shouchella</taxon>
    </lineage>
</organism>
<dbReference type="InterPro" id="IPR042070">
    <property type="entry name" value="PucR_C-HTH_sf"/>
</dbReference>
<protein>
    <recommendedName>
        <fullName evidence="1">PucR C-terminal helix-turn-helix domain-containing protein</fullName>
    </recommendedName>
</protein>
<dbReference type="PANTHER" id="PTHR33744:SF15">
    <property type="entry name" value="CARBOHYDRATE DIACID REGULATOR"/>
    <property type="match status" value="1"/>
</dbReference>
<dbReference type="SUPFAM" id="SSF46689">
    <property type="entry name" value="Homeodomain-like"/>
    <property type="match status" value="1"/>
</dbReference>
<name>A0A4Y7WI89_9BACI</name>
<feature type="domain" description="PucR C-terminal helix-turn-helix" evidence="1">
    <location>
        <begin position="227"/>
        <end position="281"/>
    </location>
</feature>
<evidence type="ECO:0000259" key="1">
    <source>
        <dbReference type="Pfam" id="PF13556"/>
    </source>
</evidence>
<dbReference type="Proteomes" id="UP000298210">
    <property type="component" value="Unassembled WGS sequence"/>
</dbReference>
<dbReference type="PANTHER" id="PTHR33744">
    <property type="entry name" value="CARBOHYDRATE DIACID REGULATOR"/>
    <property type="match status" value="1"/>
</dbReference>